<dbReference type="Proteomes" id="UP000799750">
    <property type="component" value="Unassembled WGS sequence"/>
</dbReference>
<keyword evidence="3 6" id="KW-0012">Acyltransferase</keyword>
<evidence type="ECO:0000259" key="5">
    <source>
        <dbReference type="SMART" id="SM00563"/>
    </source>
</evidence>
<keyword evidence="7" id="KW-1185">Reference proteome</keyword>
<evidence type="ECO:0000256" key="2">
    <source>
        <dbReference type="ARBA" id="ARBA00022679"/>
    </source>
</evidence>
<dbReference type="SUPFAM" id="SSF69593">
    <property type="entry name" value="Glycerol-3-phosphate (1)-acyltransferase"/>
    <property type="match status" value="1"/>
</dbReference>
<dbReference type="GO" id="GO:0016746">
    <property type="term" value="F:acyltransferase activity"/>
    <property type="evidence" value="ECO:0007669"/>
    <property type="project" value="UniProtKB-KW"/>
</dbReference>
<dbReference type="CDD" id="cd07990">
    <property type="entry name" value="LPLAT_LCLAT1-like"/>
    <property type="match status" value="1"/>
</dbReference>
<feature type="transmembrane region" description="Helical" evidence="4">
    <location>
        <begin position="54"/>
        <end position="81"/>
    </location>
</feature>
<feature type="transmembrane region" description="Helical" evidence="4">
    <location>
        <begin position="406"/>
        <end position="427"/>
    </location>
</feature>
<keyword evidence="4" id="KW-0812">Transmembrane</keyword>
<protein>
    <submittedName>
        <fullName evidence="6">Acyltransferase-domain-containing protein</fullName>
    </submittedName>
</protein>
<evidence type="ECO:0000256" key="4">
    <source>
        <dbReference type="SAM" id="Phobius"/>
    </source>
</evidence>
<accession>A0A6A6QEJ8</accession>
<feature type="transmembrane region" description="Helical" evidence="4">
    <location>
        <begin position="186"/>
        <end position="203"/>
    </location>
</feature>
<reference evidence="6" key="1">
    <citation type="journal article" date="2020" name="Stud. Mycol.">
        <title>101 Dothideomycetes genomes: a test case for predicting lifestyles and emergence of pathogens.</title>
        <authorList>
            <person name="Haridas S."/>
            <person name="Albert R."/>
            <person name="Binder M."/>
            <person name="Bloem J."/>
            <person name="Labutti K."/>
            <person name="Salamov A."/>
            <person name="Andreopoulos B."/>
            <person name="Baker S."/>
            <person name="Barry K."/>
            <person name="Bills G."/>
            <person name="Bluhm B."/>
            <person name="Cannon C."/>
            <person name="Castanera R."/>
            <person name="Culley D."/>
            <person name="Daum C."/>
            <person name="Ezra D."/>
            <person name="Gonzalez J."/>
            <person name="Henrissat B."/>
            <person name="Kuo A."/>
            <person name="Liang C."/>
            <person name="Lipzen A."/>
            <person name="Lutzoni F."/>
            <person name="Magnuson J."/>
            <person name="Mondo S."/>
            <person name="Nolan M."/>
            <person name="Ohm R."/>
            <person name="Pangilinan J."/>
            <person name="Park H.-J."/>
            <person name="Ramirez L."/>
            <person name="Alfaro M."/>
            <person name="Sun H."/>
            <person name="Tritt A."/>
            <person name="Yoshinaga Y."/>
            <person name="Zwiers L.-H."/>
            <person name="Turgeon B."/>
            <person name="Goodwin S."/>
            <person name="Spatafora J."/>
            <person name="Crous P."/>
            <person name="Grigoriev I."/>
        </authorList>
    </citation>
    <scope>NUCLEOTIDE SEQUENCE</scope>
    <source>
        <strain evidence="6">CBS 269.34</strain>
    </source>
</reference>
<evidence type="ECO:0000256" key="1">
    <source>
        <dbReference type="ARBA" id="ARBA00008655"/>
    </source>
</evidence>
<dbReference type="AlphaFoldDB" id="A0A6A6QEJ8"/>
<sequence length="437" mass="49780">MATNDLKQRYPAASVTPKAENGAATNGTAEKIKTGELHPGGAIKHGTYKQALRMALFAAYFNGCCVCTLMPGLSILVSQLLGAPLYFYDKDLYYAWMAMTKQHFGLVITTMTQWWSPTTVRISGDKSVRGQLRQVADGRIECDFPERMVLIANHQIYTDWLYLWWIAYTAKMHGHIYIILKESIKWIPVIGQGMMFYGFIFLSRKWSTDKPRFKHRLQKLNSNHGGMLSGSQELDPMWLLIFPEGTNLSNNGRISSAKWAEKTGIPDLQHALLPRSTGLQFCLQEMRHTVEWVYDCTVTYEGVPRGQFGQDIFTLRSTYFQGRPPKSVNMHWRRFAMSSIPMDDTKEFEKWVLQRWIEKDQLLEYFVQTGRFPADDEAGPSLDGTKEIKGAGHIETEVRTANPLEFLQIILPGAALILVLNVLGKIWRMFARGIFGG</sequence>
<evidence type="ECO:0000313" key="7">
    <source>
        <dbReference type="Proteomes" id="UP000799750"/>
    </source>
</evidence>
<name>A0A6A6QEJ8_9PEZI</name>
<feature type="transmembrane region" description="Helical" evidence="4">
    <location>
        <begin position="93"/>
        <end position="116"/>
    </location>
</feature>
<proteinExistence type="inferred from homology"/>
<dbReference type="InterPro" id="IPR032098">
    <property type="entry name" value="Acyltransf_C"/>
</dbReference>
<keyword evidence="2 6" id="KW-0808">Transferase</keyword>
<dbReference type="PANTHER" id="PTHR10983:SF16">
    <property type="entry name" value="LYSOCARDIOLIPIN ACYLTRANSFERASE 1"/>
    <property type="match status" value="1"/>
</dbReference>
<dbReference type="GO" id="GO:0005783">
    <property type="term" value="C:endoplasmic reticulum"/>
    <property type="evidence" value="ECO:0007669"/>
    <property type="project" value="TreeGrafter"/>
</dbReference>
<feature type="domain" description="Phospholipid/glycerol acyltransferase" evidence="5">
    <location>
        <begin position="148"/>
        <end position="280"/>
    </location>
</feature>
<dbReference type="EMBL" id="MU004197">
    <property type="protein sequence ID" value="KAF2490539.1"/>
    <property type="molecule type" value="Genomic_DNA"/>
</dbReference>
<feature type="transmembrane region" description="Helical" evidence="4">
    <location>
        <begin position="160"/>
        <end position="180"/>
    </location>
</feature>
<organism evidence="6 7">
    <name type="scientific">Lophium mytilinum</name>
    <dbReference type="NCBI Taxonomy" id="390894"/>
    <lineage>
        <taxon>Eukaryota</taxon>
        <taxon>Fungi</taxon>
        <taxon>Dikarya</taxon>
        <taxon>Ascomycota</taxon>
        <taxon>Pezizomycotina</taxon>
        <taxon>Dothideomycetes</taxon>
        <taxon>Pleosporomycetidae</taxon>
        <taxon>Mytilinidiales</taxon>
        <taxon>Mytilinidiaceae</taxon>
        <taxon>Lophium</taxon>
    </lineage>
</organism>
<gene>
    <name evidence="6" type="ORF">BU16DRAFT_543855</name>
</gene>
<dbReference type="PANTHER" id="PTHR10983">
    <property type="entry name" value="1-ACYLGLYCEROL-3-PHOSPHATE ACYLTRANSFERASE-RELATED"/>
    <property type="match status" value="1"/>
</dbReference>
<dbReference type="SMART" id="SM00563">
    <property type="entry name" value="PlsC"/>
    <property type="match status" value="1"/>
</dbReference>
<keyword evidence="4" id="KW-1133">Transmembrane helix</keyword>
<dbReference type="InterPro" id="IPR002123">
    <property type="entry name" value="Plipid/glycerol_acylTrfase"/>
</dbReference>
<comment type="similarity">
    <text evidence="1">Belongs to the 1-acyl-sn-glycerol-3-phosphate acyltransferase family.</text>
</comment>
<dbReference type="Pfam" id="PF01553">
    <property type="entry name" value="Acyltransferase"/>
    <property type="match status" value="1"/>
</dbReference>
<dbReference type="GO" id="GO:0036149">
    <property type="term" value="P:phosphatidylinositol acyl-chain remodeling"/>
    <property type="evidence" value="ECO:0007669"/>
    <property type="project" value="TreeGrafter"/>
</dbReference>
<dbReference type="Pfam" id="PF16076">
    <property type="entry name" value="Acyltransf_C"/>
    <property type="match status" value="1"/>
</dbReference>
<keyword evidence="4" id="KW-0472">Membrane</keyword>
<evidence type="ECO:0000256" key="3">
    <source>
        <dbReference type="ARBA" id="ARBA00023315"/>
    </source>
</evidence>
<evidence type="ECO:0000313" key="6">
    <source>
        <dbReference type="EMBL" id="KAF2490539.1"/>
    </source>
</evidence>
<dbReference type="OrthoDB" id="189226at2759"/>